<comment type="caution">
    <text evidence="2">The sequence shown here is derived from an EMBL/GenBank/DDBJ whole genome shotgun (WGS) entry which is preliminary data.</text>
</comment>
<keyword evidence="1" id="KW-0812">Transmembrane</keyword>
<dbReference type="RefSeq" id="WP_307408160.1">
    <property type="nucleotide sequence ID" value="NZ_JAUSUR010000003.1"/>
</dbReference>
<dbReference type="PROSITE" id="PS51108">
    <property type="entry name" value="PTS_EIID"/>
    <property type="match status" value="1"/>
</dbReference>
<feature type="transmembrane region" description="Helical" evidence="1">
    <location>
        <begin position="114"/>
        <end position="135"/>
    </location>
</feature>
<dbReference type="InterPro" id="IPR050303">
    <property type="entry name" value="GatZ_KbaZ_carbometab"/>
</dbReference>
<name>A0ABU0E3H0_9FIRM</name>
<feature type="transmembrane region" description="Helical" evidence="1">
    <location>
        <begin position="190"/>
        <end position="210"/>
    </location>
</feature>
<dbReference type="PANTHER" id="PTHR32502">
    <property type="entry name" value="N-ACETYLGALACTOSAMINE PERMEASE II COMPONENT-RELATED"/>
    <property type="match status" value="1"/>
</dbReference>
<evidence type="ECO:0000313" key="2">
    <source>
        <dbReference type="EMBL" id="MDQ0361441.1"/>
    </source>
</evidence>
<evidence type="ECO:0000313" key="3">
    <source>
        <dbReference type="Proteomes" id="UP001230220"/>
    </source>
</evidence>
<sequence length="285" mass="31360">MESKEMLQYNDLTPAQPLDQKTLNKMAIRSMFLQASFNYERFQAAGWLYSILPGLEKIHTNKEDLAASMTHNMEFLNVMPFLPTLLMGIVLSMEQQKADINTIRSVRVATMGPLAGIGDSLIWFTLVPITAAITANMAINGSFLGPILFFVIMFTIQMVMRFGLMNWSYSIGEKAVTTLTKSGKEFTNSASILGIIIVGALTASFGGTSMKVVIENGDSPVDFQAILDNILPGFIPLVLTLMCFWLIKKKNFSAVKCIGLLLVLGIVGAVFGIWSGDYAPLVSWY</sequence>
<proteinExistence type="predicted"/>
<reference evidence="2 3" key="1">
    <citation type="submission" date="2023-07" db="EMBL/GenBank/DDBJ databases">
        <title>Genomic Encyclopedia of Type Strains, Phase IV (KMG-IV): sequencing the most valuable type-strain genomes for metagenomic binning, comparative biology and taxonomic classification.</title>
        <authorList>
            <person name="Goeker M."/>
        </authorList>
    </citation>
    <scope>NUCLEOTIDE SEQUENCE [LARGE SCALE GENOMIC DNA]</scope>
    <source>
        <strain evidence="2 3">DSM 16784</strain>
    </source>
</reference>
<dbReference type="InterPro" id="IPR004704">
    <property type="entry name" value="PTS_IID_man"/>
</dbReference>
<keyword evidence="3" id="KW-1185">Reference proteome</keyword>
<dbReference type="EMBL" id="JAUSUR010000003">
    <property type="protein sequence ID" value="MDQ0361441.1"/>
    <property type="molecule type" value="Genomic_DNA"/>
</dbReference>
<dbReference type="PANTHER" id="PTHR32502:SF23">
    <property type="entry name" value="TRANSPORT PROTEIN, PTS SYSTEM"/>
    <property type="match status" value="1"/>
</dbReference>
<dbReference type="Proteomes" id="UP001230220">
    <property type="component" value="Unassembled WGS sequence"/>
</dbReference>
<organism evidence="2 3">
    <name type="scientific">Breznakia pachnodae</name>
    <dbReference type="NCBI Taxonomy" id="265178"/>
    <lineage>
        <taxon>Bacteria</taxon>
        <taxon>Bacillati</taxon>
        <taxon>Bacillota</taxon>
        <taxon>Erysipelotrichia</taxon>
        <taxon>Erysipelotrichales</taxon>
        <taxon>Erysipelotrichaceae</taxon>
        <taxon>Breznakia</taxon>
    </lineage>
</organism>
<feature type="transmembrane region" description="Helical" evidence="1">
    <location>
        <begin position="230"/>
        <end position="247"/>
    </location>
</feature>
<accession>A0ABU0E3H0</accession>
<keyword evidence="1" id="KW-0472">Membrane</keyword>
<feature type="transmembrane region" description="Helical" evidence="1">
    <location>
        <begin position="254"/>
        <end position="274"/>
    </location>
</feature>
<evidence type="ECO:0000256" key="1">
    <source>
        <dbReference type="SAM" id="Phobius"/>
    </source>
</evidence>
<feature type="transmembrane region" description="Helical" evidence="1">
    <location>
        <begin position="147"/>
        <end position="169"/>
    </location>
</feature>
<protein>
    <submittedName>
        <fullName evidence="2">PTS system N-acetylgalactosamine-specific IID component</fullName>
    </submittedName>
</protein>
<keyword evidence="1" id="KW-1133">Transmembrane helix</keyword>
<gene>
    <name evidence="2" type="ORF">J2S15_002188</name>
</gene>
<dbReference type="Pfam" id="PF03613">
    <property type="entry name" value="EIID-AGA"/>
    <property type="match status" value="1"/>
</dbReference>